<evidence type="ECO:0000313" key="2">
    <source>
        <dbReference type="WBParaSite" id="SVE_1151400.1"/>
    </source>
</evidence>
<name>A0A0K0FQ32_STRVS</name>
<organism evidence="1 2">
    <name type="scientific">Strongyloides venezuelensis</name>
    <name type="common">Threadworm</name>
    <dbReference type="NCBI Taxonomy" id="75913"/>
    <lineage>
        <taxon>Eukaryota</taxon>
        <taxon>Metazoa</taxon>
        <taxon>Ecdysozoa</taxon>
        <taxon>Nematoda</taxon>
        <taxon>Chromadorea</taxon>
        <taxon>Rhabditida</taxon>
        <taxon>Tylenchina</taxon>
        <taxon>Panagrolaimomorpha</taxon>
        <taxon>Strongyloidoidea</taxon>
        <taxon>Strongyloididae</taxon>
        <taxon>Strongyloides</taxon>
    </lineage>
</organism>
<evidence type="ECO:0000313" key="1">
    <source>
        <dbReference type="Proteomes" id="UP000035680"/>
    </source>
</evidence>
<dbReference type="Proteomes" id="UP000035680">
    <property type="component" value="Unassembled WGS sequence"/>
</dbReference>
<keyword evidence="1" id="KW-1185">Reference proteome</keyword>
<accession>A0A0K0FQ32</accession>
<protein>
    <submittedName>
        <fullName evidence="2">Transposase</fullName>
    </submittedName>
</protein>
<reference evidence="2" key="2">
    <citation type="submission" date="2015-08" db="UniProtKB">
        <authorList>
            <consortium name="WormBaseParasite"/>
        </authorList>
    </citation>
    <scope>IDENTIFICATION</scope>
</reference>
<reference evidence="1" key="1">
    <citation type="submission" date="2014-07" db="EMBL/GenBank/DDBJ databases">
        <authorList>
            <person name="Martin A.A"/>
            <person name="De Silva N."/>
        </authorList>
    </citation>
    <scope>NUCLEOTIDE SEQUENCE</scope>
</reference>
<sequence>MFQHASSLAGGLATSINGYTTIRDRKQTDSLRNSNLAKQWSKHQGKLMKHLVKCLLKNVSYNVGFSNFFSRSFFWHALMPEWLMGQIRNLLGFARVGSNPTQGDIHYYY</sequence>
<dbReference type="AlphaFoldDB" id="A0A0K0FQ32"/>
<proteinExistence type="predicted"/>
<dbReference type="WBParaSite" id="SVE_1151400.1">
    <property type="protein sequence ID" value="SVE_1151400.1"/>
    <property type="gene ID" value="SVE_1151400"/>
</dbReference>